<keyword evidence="2" id="KW-0378">Hydrolase</keyword>
<evidence type="ECO:0000313" key="3">
    <source>
        <dbReference type="Proteomes" id="UP000034883"/>
    </source>
</evidence>
<feature type="chain" id="PRO_5002511760" evidence="1">
    <location>
        <begin position="23"/>
        <end position="901"/>
    </location>
</feature>
<organism evidence="2 3">
    <name type="scientific">Sandaracinus amylolyticus</name>
    <dbReference type="NCBI Taxonomy" id="927083"/>
    <lineage>
        <taxon>Bacteria</taxon>
        <taxon>Pseudomonadati</taxon>
        <taxon>Myxococcota</taxon>
        <taxon>Polyangia</taxon>
        <taxon>Polyangiales</taxon>
        <taxon>Sandaracinaceae</taxon>
        <taxon>Sandaracinus</taxon>
    </lineage>
</organism>
<name>A0A0F6W5U7_9BACT</name>
<dbReference type="OrthoDB" id="9759959at2"/>
<accession>A0A0F6W5U7</accession>
<dbReference type="Gene3D" id="1.50.10.10">
    <property type="match status" value="1"/>
</dbReference>
<feature type="signal peptide" evidence="1">
    <location>
        <begin position="1"/>
        <end position="22"/>
    </location>
</feature>
<reference evidence="2 3" key="1">
    <citation type="submission" date="2015-03" db="EMBL/GenBank/DDBJ databases">
        <title>Genome assembly of Sandaracinus amylolyticus DSM 53668.</title>
        <authorList>
            <person name="Sharma G."/>
            <person name="Subramanian S."/>
        </authorList>
    </citation>
    <scope>NUCLEOTIDE SEQUENCE [LARGE SCALE GENOMIC DNA]</scope>
    <source>
        <strain evidence="2 3">DSM 53668</strain>
    </source>
</reference>
<dbReference type="AlphaFoldDB" id="A0A0F6W5U7"/>
<dbReference type="EMBL" id="CP011125">
    <property type="protein sequence ID" value="AKF08192.1"/>
    <property type="molecule type" value="Genomic_DNA"/>
</dbReference>
<dbReference type="KEGG" id="samy:DB32_005341"/>
<proteinExistence type="predicted"/>
<gene>
    <name evidence="2" type="ORF">DB32_005341</name>
</gene>
<dbReference type="PROSITE" id="PS51257">
    <property type="entry name" value="PROKAR_LIPOPROTEIN"/>
    <property type="match status" value="1"/>
</dbReference>
<evidence type="ECO:0000256" key="1">
    <source>
        <dbReference type="SAM" id="SignalP"/>
    </source>
</evidence>
<protein>
    <submittedName>
        <fullName evidence="2">Six-hairpin glycosidase-like protein</fullName>
    </submittedName>
</protein>
<dbReference type="InterPro" id="IPR012341">
    <property type="entry name" value="6hp_glycosidase-like_sf"/>
</dbReference>
<dbReference type="SUPFAM" id="SSF48208">
    <property type="entry name" value="Six-hairpin glycosidases"/>
    <property type="match status" value="1"/>
</dbReference>
<dbReference type="STRING" id="927083.DB32_005341"/>
<keyword evidence="2" id="KW-0326">Glycosidase</keyword>
<dbReference type="InterPro" id="IPR008928">
    <property type="entry name" value="6-hairpin_glycosidase_sf"/>
</dbReference>
<keyword evidence="1" id="KW-0732">Signal</keyword>
<keyword evidence="3" id="KW-1185">Reference proteome</keyword>
<dbReference type="GO" id="GO:0016798">
    <property type="term" value="F:hydrolase activity, acting on glycosyl bonds"/>
    <property type="evidence" value="ECO:0007669"/>
    <property type="project" value="UniProtKB-KW"/>
</dbReference>
<sequence>MMLSSARVLPSIALLALLAACGDDDAPSRDAGAPDARVPRDAQVDAPLEVLDAGTDAGPLDAGPPGCLTPELESDETVTMLTDALGTARVTIEDRNACQRTYYLSSTAVRRDNSPAAPPIPSPRTIVEREGAPSVRTGNDLFDALHALAIDEARENAVDSIRDYAFDDGASVPCGTEGCFETGRIWNYVWTRDTAYSVDLGLAALDPLRACNSLLFKVSDRRTGGGTEIVQDTGTGGSWPMSTDRVAWALGAEELLRWIAPADHDAFAETTLRALRNTIERDRETIFDPEDGLYRGEQSFLDWREQTYPAWVNAPGAPALAHIGMSKTLSTNVLHLRAIELAAALAEEAGDTTSASRWRDWAGDLRTAIHARFWLEDESLFSTYVTTALDPSPVRRFDLLGESLAILSDVATNDEADRILSTYPHLGPGAAPVVHPQQQHTRIYHNRAEWPFVTAYWLRAARHADHDAAGDRAVRSLMRAAALNLSNMENLEIATGSPFVSEGDMSGPVVNSQRQLWSVAGYLAMVHHVIFGLEASDEGLRVRPWITRVMRETLFDSARTLVLRNVVWRGHVLDVVVRLPEERTVGNYTIARVLLDGAAIGERAITEDELGARARVEVELRAASSGGGHEITTLDDPSDWRAIFGPRTPAITGLAHEGDRVRVQYALGGDDTSTLRVAIYRDGVRVADELAGTSTSYLDEATDGATTTHCWAVEACFTSSGTCSQHSPPSCDWGAGNERVRTFDASTFTVTGGSPITHYGRFHHQGWGDDGHRIEVSGFTPTATGEYFLQTLYGNGGPIDTGITAAVKRIVVEDATTGAMVAQGVLAMPHMGAWDRWGESTLARVRLEAGRTYRFVITADEDTVNMSAFQHFASYTANVGGREGPFARVNIAELRVLRVAL</sequence>
<dbReference type="Gene3D" id="2.60.120.260">
    <property type="entry name" value="Galactose-binding domain-like"/>
    <property type="match status" value="1"/>
</dbReference>
<evidence type="ECO:0000313" key="2">
    <source>
        <dbReference type="EMBL" id="AKF08192.1"/>
    </source>
</evidence>
<dbReference type="GO" id="GO:0005975">
    <property type="term" value="P:carbohydrate metabolic process"/>
    <property type="evidence" value="ECO:0007669"/>
    <property type="project" value="InterPro"/>
</dbReference>
<dbReference type="Proteomes" id="UP000034883">
    <property type="component" value="Chromosome"/>
</dbReference>
<dbReference type="RefSeq" id="WP_053235361.1">
    <property type="nucleotide sequence ID" value="NZ_CP011125.1"/>
</dbReference>